<organism evidence="2 3">
    <name type="scientific">Microcoleus asticus IPMA8</name>
    <dbReference type="NCBI Taxonomy" id="2563858"/>
    <lineage>
        <taxon>Bacteria</taxon>
        <taxon>Bacillati</taxon>
        <taxon>Cyanobacteriota</taxon>
        <taxon>Cyanophyceae</taxon>
        <taxon>Oscillatoriophycideae</taxon>
        <taxon>Oscillatoriales</taxon>
        <taxon>Microcoleaceae</taxon>
        <taxon>Microcoleus</taxon>
        <taxon>Microcoleus asticus</taxon>
    </lineage>
</organism>
<sequence>MSDNQNEPREYDAVLGSQNSMPVNAAILGGIPGVKSRLASPAVEARIAALSEALKYGEAGLDLIIQALQDESMQVKFAAYSLLKDKDKEKFKQHLRNYFEFDVITVDAYGKENSRRKSFAHFFSEDLGNSIILEMVYIPGGTFMMGCLNDEAGRKEDESPQHQVTVPAFYAGKYPITQAQWQTVMGYNLSQFKGEKRPVERVSWNWAVEFCGKLSRKTGKKYRLLSEAEWEYACRAGTTTPFHFGETITPKLVNYNGNYPYANAPKGLYRGQTTDVGSFPPNAFGLYDMHGNVWEWCSDWWHHNYNGTPTDGSSWETGTFEYVMQRGGSWVNDVILCRSAYRTRKQAIDRGNDLGFRVAVEYPDPRLLK</sequence>
<feature type="domain" description="Sulfatase-modifying factor enzyme-like" evidence="1">
    <location>
        <begin position="134"/>
        <end position="359"/>
    </location>
</feature>
<protein>
    <submittedName>
        <fullName evidence="2">Serine/threonine-protein kinase pkn1</fullName>
        <ecNumber evidence="2">2.7.11.1</ecNumber>
    </submittedName>
</protein>
<keyword evidence="3" id="KW-1185">Reference proteome</keyword>
<keyword evidence="2" id="KW-0418">Kinase</keyword>
<dbReference type="Pfam" id="PF03781">
    <property type="entry name" value="FGE-sulfatase"/>
    <property type="match status" value="1"/>
</dbReference>
<dbReference type="Gene3D" id="3.90.1580.10">
    <property type="entry name" value="paralog of FGE (formylglycine-generating enzyme)"/>
    <property type="match status" value="1"/>
</dbReference>
<evidence type="ECO:0000313" key="2">
    <source>
        <dbReference type="EMBL" id="NQE37888.1"/>
    </source>
</evidence>
<dbReference type="PANTHER" id="PTHR23150">
    <property type="entry name" value="SULFATASE MODIFYING FACTOR 1, 2"/>
    <property type="match status" value="1"/>
</dbReference>
<dbReference type="GO" id="GO:0004674">
    <property type="term" value="F:protein serine/threonine kinase activity"/>
    <property type="evidence" value="ECO:0007669"/>
    <property type="project" value="UniProtKB-EC"/>
</dbReference>
<dbReference type="EC" id="2.7.11.1" evidence="2"/>
<dbReference type="InterPro" id="IPR042095">
    <property type="entry name" value="SUMF_sf"/>
</dbReference>
<dbReference type="EMBL" id="SRRZ01000159">
    <property type="protein sequence ID" value="NQE37888.1"/>
    <property type="molecule type" value="Genomic_DNA"/>
</dbReference>
<dbReference type="SUPFAM" id="SSF56436">
    <property type="entry name" value="C-type lectin-like"/>
    <property type="match status" value="1"/>
</dbReference>
<dbReference type="InterPro" id="IPR051043">
    <property type="entry name" value="Sulfatase_Mod_Factor_Kinase"/>
</dbReference>
<gene>
    <name evidence="2" type="primary">pkn1_6</name>
    <name evidence="2" type="ORF">E5S67_05669</name>
</gene>
<comment type="caution">
    <text evidence="2">The sequence shown here is derived from an EMBL/GenBank/DDBJ whole genome shotgun (WGS) entry which is preliminary data.</text>
</comment>
<keyword evidence="2" id="KW-0808">Transferase</keyword>
<accession>A0ABX2D7T8</accession>
<dbReference type="InterPro" id="IPR016187">
    <property type="entry name" value="CTDL_fold"/>
</dbReference>
<evidence type="ECO:0000259" key="1">
    <source>
        <dbReference type="Pfam" id="PF03781"/>
    </source>
</evidence>
<name>A0ABX2D7T8_9CYAN</name>
<reference evidence="2 3" key="1">
    <citation type="journal article" date="2020" name="Sci. Rep.">
        <title>A novel cyanobacterial geosmin producer, revising GeoA distribution and dispersion patterns in Bacteria.</title>
        <authorList>
            <person name="Churro C."/>
            <person name="Semedo-Aguiar A.P."/>
            <person name="Silva A.D."/>
            <person name="Pereira-Leal J.B."/>
            <person name="Leite R.B."/>
        </authorList>
    </citation>
    <scope>NUCLEOTIDE SEQUENCE [LARGE SCALE GENOMIC DNA]</scope>
    <source>
        <strain evidence="2 3">IPMA8</strain>
    </source>
</reference>
<evidence type="ECO:0000313" key="3">
    <source>
        <dbReference type="Proteomes" id="UP000702425"/>
    </source>
</evidence>
<dbReference type="PANTHER" id="PTHR23150:SF19">
    <property type="entry name" value="FORMYLGLYCINE-GENERATING ENZYME"/>
    <property type="match status" value="1"/>
</dbReference>
<dbReference type="InterPro" id="IPR005532">
    <property type="entry name" value="SUMF_dom"/>
</dbReference>
<dbReference type="Proteomes" id="UP000702425">
    <property type="component" value="Unassembled WGS sequence"/>
</dbReference>
<proteinExistence type="predicted"/>
<dbReference type="RefSeq" id="WP_172192264.1">
    <property type="nucleotide sequence ID" value="NZ_CAWPPK010000067.1"/>
</dbReference>